<keyword evidence="1" id="KW-0472">Membrane</keyword>
<protein>
    <recommendedName>
        <fullName evidence="4">Lambda family phage holin</fullName>
    </recommendedName>
</protein>
<evidence type="ECO:0000256" key="1">
    <source>
        <dbReference type="SAM" id="Phobius"/>
    </source>
</evidence>
<feature type="transmembrane region" description="Helical" evidence="1">
    <location>
        <begin position="62"/>
        <end position="83"/>
    </location>
</feature>
<reference evidence="2 3" key="1">
    <citation type="submission" date="2013-02" db="EMBL/GenBank/DDBJ databases">
        <title>The Genome Sequence of Acinetobacter bereziniae NIPH 3.</title>
        <authorList>
            <consortium name="The Broad Institute Genome Sequencing Platform"/>
            <consortium name="The Broad Institute Genome Sequencing Center for Infectious Disease"/>
            <person name="Cerqueira G."/>
            <person name="Feldgarden M."/>
            <person name="Courvalin P."/>
            <person name="Perichon B."/>
            <person name="Grillot-Courvalin C."/>
            <person name="Clermont D."/>
            <person name="Rocha E."/>
            <person name="Yoon E.-J."/>
            <person name="Nemec A."/>
            <person name="Walker B."/>
            <person name="Young S.K."/>
            <person name="Zeng Q."/>
            <person name="Gargeya S."/>
            <person name="Fitzgerald M."/>
            <person name="Haas B."/>
            <person name="Abouelleil A."/>
            <person name="Alvarado L."/>
            <person name="Arachchi H.M."/>
            <person name="Berlin A.M."/>
            <person name="Chapman S.B."/>
            <person name="Dewar J."/>
            <person name="Goldberg J."/>
            <person name="Griggs A."/>
            <person name="Gujja S."/>
            <person name="Hansen M."/>
            <person name="Howarth C."/>
            <person name="Imamovic A."/>
            <person name="Larimer J."/>
            <person name="McCowan C."/>
            <person name="Murphy C."/>
            <person name="Neiman D."/>
            <person name="Pearson M."/>
            <person name="Priest M."/>
            <person name="Roberts A."/>
            <person name="Saif S."/>
            <person name="Shea T."/>
            <person name="Sisk P."/>
            <person name="Sykes S."/>
            <person name="Wortman J."/>
            <person name="Nusbaum C."/>
            <person name="Birren B."/>
        </authorList>
    </citation>
    <scope>NUCLEOTIDE SEQUENCE [LARGE SCALE GENOMIC DNA]</scope>
    <source>
        <strain evidence="2 3">NIPH 3</strain>
    </source>
</reference>
<keyword evidence="1" id="KW-1133">Transmembrane helix</keyword>
<dbReference type="InterPro" id="IPR032126">
    <property type="entry name" value="LydA_holin"/>
</dbReference>
<feature type="transmembrane region" description="Helical" evidence="1">
    <location>
        <begin position="89"/>
        <end position="112"/>
    </location>
</feature>
<sequence>MLFYCQKLGGFVDKETLKEIVTGLITYGWMIALAMLGGLVAFIRRLNQSKEPKPLKEIFMRLFGELIISAFAGIITVLLCIYWDMPLVLIGVLAGMAGHLGGKAIDTFVLIWKAVVSGGKLP</sequence>
<proteinExistence type="predicted"/>
<keyword evidence="1" id="KW-0812">Transmembrane</keyword>
<dbReference type="PATRIC" id="fig|1217651.3.peg.3148"/>
<evidence type="ECO:0008006" key="4">
    <source>
        <dbReference type="Google" id="ProtNLM"/>
    </source>
</evidence>
<dbReference type="EMBL" id="APPK01000045">
    <property type="protein sequence ID" value="ENV21058.1"/>
    <property type="molecule type" value="Genomic_DNA"/>
</dbReference>
<comment type="caution">
    <text evidence="2">The sequence shown here is derived from an EMBL/GenBank/DDBJ whole genome shotgun (WGS) entry which is preliminary data.</text>
</comment>
<dbReference type="Pfam" id="PF16083">
    <property type="entry name" value="Phage_holin_3_3"/>
    <property type="match status" value="1"/>
</dbReference>
<dbReference type="AlphaFoldDB" id="N8YNF9"/>
<organism evidence="2 3">
    <name type="scientific">Acinetobacter bereziniae NIPH 3</name>
    <dbReference type="NCBI Taxonomy" id="1217651"/>
    <lineage>
        <taxon>Bacteria</taxon>
        <taxon>Pseudomonadati</taxon>
        <taxon>Pseudomonadota</taxon>
        <taxon>Gammaproteobacteria</taxon>
        <taxon>Moraxellales</taxon>
        <taxon>Moraxellaceae</taxon>
        <taxon>Acinetobacter</taxon>
    </lineage>
</organism>
<name>N8YNF9_ACIBZ</name>
<dbReference type="Proteomes" id="UP000013270">
    <property type="component" value="Unassembled WGS sequence"/>
</dbReference>
<gene>
    <name evidence="2" type="ORF">F963_03190</name>
</gene>
<feature type="transmembrane region" description="Helical" evidence="1">
    <location>
        <begin position="20"/>
        <end position="42"/>
    </location>
</feature>
<dbReference type="HOGENOM" id="CLU_157933_0_0_6"/>
<accession>N8YNF9</accession>
<evidence type="ECO:0000313" key="2">
    <source>
        <dbReference type="EMBL" id="ENV21058.1"/>
    </source>
</evidence>
<evidence type="ECO:0000313" key="3">
    <source>
        <dbReference type="Proteomes" id="UP000013270"/>
    </source>
</evidence>